<dbReference type="CDD" id="cd19798">
    <property type="entry name" value="Bbox2_BRAT-like"/>
    <property type="match status" value="1"/>
</dbReference>
<dbReference type="Pfam" id="PF00097">
    <property type="entry name" value="zf-C3HC4"/>
    <property type="match status" value="1"/>
</dbReference>
<dbReference type="Gene3D" id="2.120.10.30">
    <property type="entry name" value="TolB, C-terminal domain"/>
    <property type="match status" value="1"/>
</dbReference>
<feature type="domain" description="B box-type" evidence="6">
    <location>
        <begin position="175"/>
        <end position="219"/>
    </location>
</feature>
<dbReference type="SMART" id="SM00336">
    <property type="entry name" value="BBOX"/>
    <property type="match status" value="2"/>
</dbReference>
<dbReference type="InParanoid" id="A0A7M7LL21"/>
<dbReference type="InterPro" id="IPR047153">
    <property type="entry name" value="TRIM45/56/19-like"/>
</dbReference>
<dbReference type="RefSeq" id="XP_003723985.2">
    <property type="nucleotide sequence ID" value="XM_003723937.3"/>
</dbReference>
<feature type="domain" description="B box-type" evidence="6">
    <location>
        <begin position="105"/>
        <end position="161"/>
    </location>
</feature>
<evidence type="ECO:0000256" key="3">
    <source>
        <dbReference type="ARBA" id="ARBA00022833"/>
    </source>
</evidence>
<dbReference type="InterPro" id="IPR001841">
    <property type="entry name" value="Znf_RING"/>
</dbReference>
<dbReference type="Gene3D" id="3.30.160.60">
    <property type="entry name" value="Classic Zinc Finger"/>
    <property type="match status" value="1"/>
</dbReference>
<evidence type="ECO:0000256" key="1">
    <source>
        <dbReference type="ARBA" id="ARBA00022723"/>
    </source>
</evidence>
<dbReference type="PANTHER" id="PTHR25462:SF229">
    <property type="entry name" value="TRANSCRIPTION INTERMEDIARY FACTOR 1-BETA"/>
    <property type="match status" value="1"/>
</dbReference>
<dbReference type="OMA" id="CKEYTAL"/>
<dbReference type="KEGG" id="spu:100890706"/>
<dbReference type="InterPro" id="IPR018957">
    <property type="entry name" value="Znf_C3HC4_RING-type"/>
</dbReference>
<name>A0A7M7LL21_STRPU</name>
<dbReference type="GeneID" id="100890706"/>
<evidence type="ECO:0000256" key="4">
    <source>
        <dbReference type="PROSITE-ProRule" id="PRU00024"/>
    </source>
</evidence>
<evidence type="ECO:0000313" key="8">
    <source>
        <dbReference type="Proteomes" id="UP000007110"/>
    </source>
</evidence>
<dbReference type="PROSITE" id="PS00518">
    <property type="entry name" value="ZF_RING_1"/>
    <property type="match status" value="1"/>
</dbReference>
<dbReference type="AlphaFoldDB" id="A0A7M7LL21"/>
<accession>A0A7M7LL21</accession>
<dbReference type="OrthoDB" id="8936585at2759"/>
<dbReference type="PROSITE" id="PS50089">
    <property type="entry name" value="ZF_RING_2"/>
    <property type="match status" value="1"/>
</dbReference>
<reference evidence="8" key="1">
    <citation type="submission" date="2015-02" db="EMBL/GenBank/DDBJ databases">
        <title>Genome sequencing for Strongylocentrotus purpuratus.</title>
        <authorList>
            <person name="Murali S."/>
            <person name="Liu Y."/>
            <person name="Vee V."/>
            <person name="English A."/>
            <person name="Wang M."/>
            <person name="Skinner E."/>
            <person name="Han Y."/>
            <person name="Muzny D.M."/>
            <person name="Worley K.C."/>
            <person name="Gibbs R.A."/>
        </authorList>
    </citation>
    <scope>NUCLEOTIDE SEQUENCE</scope>
</reference>
<dbReference type="SUPFAM" id="SSF57845">
    <property type="entry name" value="B-box zinc-binding domain"/>
    <property type="match status" value="1"/>
</dbReference>
<dbReference type="PANTHER" id="PTHR25462">
    <property type="entry name" value="BONUS, ISOFORM C-RELATED"/>
    <property type="match status" value="1"/>
</dbReference>
<protein>
    <submittedName>
        <fullName evidence="7">Uncharacterized protein</fullName>
    </submittedName>
</protein>
<dbReference type="InterPro" id="IPR013083">
    <property type="entry name" value="Znf_RING/FYVE/PHD"/>
</dbReference>
<proteinExistence type="predicted"/>
<organism evidence="7 8">
    <name type="scientific">Strongylocentrotus purpuratus</name>
    <name type="common">Purple sea urchin</name>
    <dbReference type="NCBI Taxonomy" id="7668"/>
    <lineage>
        <taxon>Eukaryota</taxon>
        <taxon>Metazoa</taxon>
        <taxon>Echinodermata</taxon>
        <taxon>Eleutherozoa</taxon>
        <taxon>Echinozoa</taxon>
        <taxon>Echinoidea</taxon>
        <taxon>Euechinoidea</taxon>
        <taxon>Echinacea</taxon>
        <taxon>Camarodonta</taxon>
        <taxon>Echinidea</taxon>
        <taxon>Strongylocentrotidae</taxon>
        <taxon>Strongylocentrotus</taxon>
    </lineage>
</organism>
<dbReference type="Pfam" id="PF00643">
    <property type="entry name" value="zf-B_box"/>
    <property type="match status" value="1"/>
</dbReference>
<evidence type="ECO:0000313" key="7">
    <source>
        <dbReference type="EnsemblMetazoa" id="XP_003723985"/>
    </source>
</evidence>
<dbReference type="GO" id="GO:0061630">
    <property type="term" value="F:ubiquitin protein ligase activity"/>
    <property type="evidence" value="ECO:0000318"/>
    <property type="project" value="GO_Central"/>
</dbReference>
<dbReference type="Proteomes" id="UP000007110">
    <property type="component" value="Unassembled WGS sequence"/>
</dbReference>
<dbReference type="PROSITE" id="PS50119">
    <property type="entry name" value="ZF_BBOX"/>
    <property type="match status" value="2"/>
</dbReference>
<dbReference type="InterPro" id="IPR011042">
    <property type="entry name" value="6-blade_b-propeller_TolB-like"/>
</dbReference>
<keyword evidence="2 4" id="KW-0863">Zinc-finger</keyword>
<dbReference type="SMART" id="SM00184">
    <property type="entry name" value="RING"/>
    <property type="match status" value="1"/>
</dbReference>
<evidence type="ECO:0000256" key="2">
    <source>
        <dbReference type="ARBA" id="ARBA00022771"/>
    </source>
</evidence>
<dbReference type="EnsemblMetazoa" id="XM_003723937">
    <property type="protein sequence ID" value="XP_003723985"/>
    <property type="gene ID" value="LOC100890706"/>
</dbReference>
<dbReference type="SUPFAM" id="SSF101898">
    <property type="entry name" value="NHL repeat"/>
    <property type="match status" value="1"/>
</dbReference>
<keyword evidence="1" id="KW-0479">Metal-binding</keyword>
<dbReference type="GO" id="GO:0008270">
    <property type="term" value="F:zinc ion binding"/>
    <property type="evidence" value="ECO:0007669"/>
    <property type="project" value="UniProtKB-KW"/>
</dbReference>
<evidence type="ECO:0000259" key="6">
    <source>
        <dbReference type="PROSITE" id="PS50119"/>
    </source>
</evidence>
<feature type="domain" description="RING-type" evidence="5">
    <location>
        <begin position="18"/>
        <end position="67"/>
    </location>
</feature>
<evidence type="ECO:0000259" key="5">
    <source>
        <dbReference type="PROSITE" id="PS50089"/>
    </source>
</evidence>
<keyword evidence="3" id="KW-0862">Zinc</keyword>
<dbReference type="InterPro" id="IPR000315">
    <property type="entry name" value="Znf_B-box"/>
</dbReference>
<dbReference type="SUPFAM" id="SSF57850">
    <property type="entry name" value="RING/U-box"/>
    <property type="match status" value="1"/>
</dbReference>
<sequence length="722" mass="80853">MASLNTLLDSVVSEEVECAICLNKLDTPRILACLHSFCEKCLEKCVRNRKDDSSQSGNSTLKCALCKEYTALPDTGVRGLRLDFRATRLVETLLEQETRERKLASSAHRCEACGCTDSGETASTEKSPFTYCRECCQVLCERCSSAHAGLRMTQTHTVANISDLLNGKVTIQSKDHSMLCPKHADEKLKIFCVTCLEPVCHDCTLIDHNREQGHQLQFLKDFVPTIREELISRQEEVSEKSEEFSEFLNLVDELETHIMDKTKTTSKSIQNAIVEYSSRVEEVHFQMEKVACDYLGEKSKQLNQLRKKTQHIKSLAEKSLLLTNQIMENEQDLVGLASMYKSLREAMDRAIAEKPDEQKLKNIRKSIDRLHYHVTPLEAKVGKVAVGCSCRERSTSSVACKNGPKDVQFTRDGRISAIVQAECIGGRPETVHVKTGTETLYKLETRDSGKRYEGYYSSTRNAYAATVRGVYEAKEVKSPAVFAAIKQTSTSFPNCTSFSWTRWLPTLQYDSIRCFTSLSDHRFVIATTDAKLYILGDALGELSHGLPGKRSISGLATDNEDNIYITDRDNRKIYILRSDGNLKNTLTFDDISPTCVAVPHMGPEIIAVTHEPATVSILDHHGNVLCSIHNEEWKKVVIGFDADRLLYILWSDRNNKKTLQRYTFQGMQVDTLFEKESHSYNDLVLAVSPVGACAAAVVTTTGVDGKVVTVAPREKPLPETLP</sequence>
<dbReference type="Gene3D" id="3.30.40.10">
    <property type="entry name" value="Zinc/RING finger domain, C3HC4 (zinc finger)"/>
    <property type="match status" value="1"/>
</dbReference>
<reference evidence="7" key="2">
    <citation type="submission" date="2021-01" db="UniProtKB">
        <authorList>
            <consortium name="EnsemblMetazoa"/>
        </authorList>
    </citation>
    <scope>IDENTIFICATION</scope>
</reference>
<dbReference type="InterPro" id="IPR017907">
    <property type="entry name" value="Znf_RING_CS"/>
</dbReference>
<keyword evidence="8" id="KW-1185">Reference proteome</keyword>